<dbReference type="FunFam" id="3.40.50.720:FF:000039">
    <property type="entry name" value="Alcohol dehydrogenase AdhP"/>
    <property type="match status" value="1"/>
</dbReference>
<keyword evidence="11" id="KW-1185">Reference proteome</keyword>
<dbReference type="Pfam" id="PF08240">
    <property type="entry name" value="ADH_N"/>
    <property type="match status" value="1"/>
</dbReference>
<keyword evidence="4 8" id="KW-0479">Metal-binding</keyword>
<dbReference type="EMBL" id="PYWC01000074">
    <property type="protein sequence ID" value="PWW73730.1"/>
    <property type="molecule type" value="Genomic_DNA"/>
</dbReference>
<gene>
    <name evidence="10" type="ORF">C7212DRAFT_299570</name>
</gene>
<keyword evidence="6" id="KW-0560">Oxidoreductase</keyword>
<evidence type="ECO:0000259" key="9">
    <source>
        <dbReference type="SMART" id="SM00829"/>
    </source>
</evidence>
<dbReference type="InterPro" id="IPR013154">
    <property type="entry name" value="ADH-like_N"/>
</dbReference>
<evidence type="ECO:0000256" key="3">
    <source>
        <dbReference type="ARBA" id="ARBA00013190"/>
    </source>
</evidence>
<comment type="cofactor">
    <cofactor evidence="1 8">
        <name>Zn(2+)</name>
        <dbReference type="ChEBI" id="CHEBI:29105"/>
    </cofactor>
</comment>
<dbReference type="AlphaFoldDB" id="A0A317SJJ4"/>
<sequence length="349" mass="37031">MSIPAEQYAQIFKSNNAPIEYKKVPVPKPGPDEVLVNVKYTGVCHTDLHAWKGDWPLAIKPNLIGGHEGAGVVVAVGELVEDVKVGDHAGIKWLNGSCGHCEFCMASDEPLCEKALLSGYTVDGTFQQYAIGKAAHVARIPKGLPLDAVAPILCAGVTVYKALKESQAHAGQTVAIVGAGGGLGSLAVQYAKAMGFRVIAVDSGSEKQDMCLNTLGAEEFVDFAKDDVVAKVKSVTGGLGAHAVILLAVSEKPFQQAAEYCRSRGSVVCVGLPANARISAEVFSLVLRMVNIKGSYVGNRLDTQEAIDFFARGLIKAPFKVGKLSELTQVFKLMEENKIAGRYVLDTSK</sequence>
<comment type="caution">
    <text evidence="10">The sequence shown here is derived from an EMBL/GenBank/DDBJ whole genome shotgun (WGS) entry which is preliminary data.</text>
</comment>
<dbReference type="InterPro" id="IPR036291">
    <property type="entry name" value="NAD(P)-bd_dom_sf"/>
</dbReference>
<dbReference type="PROSITE" id="PS00059">
    <property type="entry name" value="ADH_ZINC"/>
    <property type="match status" value="1"/>
</dbReference>
<dbReference type="GO" id="GO:0004022">
    <property type="term" value="F:alcohol dehydrogenase (NAD+) activity"/>
    <property type="evidence" value="ECO:0007669"/>
    <property type="project" value="UniProtKB-EC"/>
</dbReference>
<dbReference type="GO" id="GO:0005737">
    <property type="term" value="C:cytoplasm"/>
    <property type="evidence" value="ECO:0007669"/>
    <property type="project" value="TreeGrafter"/>
</dbReference>
<evidence type="ECO:0000256" key="6">
    <source>
        <dbReference type="ARBA" id="ARBA00023002"/>
    </source>
</evidence>
<organism evidence="10 11">
    <name type="scientific">Tuber magnatum</name>
    <name type="common">white Piedmont truffle</name>
    <dbReference type="NCBI Taxonomy" id="42249"/>
    <lineage>
        <taxon>Eukaryota</taxon>
        <taxon>Fungi</taxon>
        <taxon>Dikarya</taxon>
        <taxon>Ascomycota</taxon>
        <taxon>Pezizomycotina</taxon>
        <taxon>Pezizomycetes</taxon>
        <taxon>Pezizales</taxon>
        <taxon>Tuberaceae</taxon>
        <taxon>Tuber</taxon>
    </lineage>
</organism>
<dbReference type="PANTHER" id="PTHR42940:SF3">
    <property type="entry name" value="ALCOHOL DEHYDROGENASE 1-RELATED"/>
    <property type="match status" value="1"/>
</dbReference>
<dbReference type="Gene3D" id="3.90.180.10">
    <property type="entry name" value="Medium-chain alcohol dehydrogenases, catalytic domain"/>
    <property type="match status" value="1"/>
</dbReference>
<dbReference type="OrthoDB" id="1879366at2759"/>
<evidence type="ECO:0000256" key="1">
    <source>
        <dbReference type="ARBA" id="ARBA00001947"/>
    </source>
</evidence>
<evidence type="ECO:0000313" key="11">
    <source>
        <dbReference type="Proteomes" id="UP000246991"/>
    </source>
</evidence>
<dbReference type="InterPro" id="IPR013149">
    <property type="entry name" value="ADH-like_C"/>
</dbReference>
<dbReference type="SUPFAM" id="SSF51735">
    <property type="entry name" value="NAD(P)-binding Rossmann-fold domains"/>
    <property type="match status" value="1"/>
</dbReference>
<evidence type="ECO:0000313" key="10">
    <source>
        <dbReference type="EMBL" id="PWW73730.1"/>
    </source>
</evidence>
<dbReference type="SMART" id="SM00829">
    <property type="entry name" value="PKS_ER"/>
    <property type="match status" value="1"/>
</dbReference>
<evidence type="ECO:0000256" key="5">
    <source>
        <dbReference type="ARBA" id="ARBA00022833"/>
    </source>
</evidence>
<evidence type="ECO:0000256" key="2">
    <source>
        <dbReference type="ARBA" id="ARBA00008072"/>
    </source>
</evidence>
<accession>A0A317SJJ4</accession>
<proteinExistence type="inferred from homology"/>
<protein>
    <recommendedName>
        <fullName evidence="3">alcohol dehydrogenase</fullName>
        <ecNumber evidence="3">1.1.1.1</ecNumber>
    </recommendedName>
</protein>
<dbReference type="Proteomes" id="UP000246991">
    <property type="component" value="Unassembled WGS sequence"/>
</dbReference>
<dbReference type="STRING" id="42249.A0A317SJJ4"/>
<dbReference type="Gene3D" id="3.40.50.720">
    <property type="entry name" value="NAD(P)-binding Rossmann-like Domain"/>
    <property type="match status" value="1"/>
</dbReference>
<dbReference type="CDD" id="cd08297">
    <property type="entry name" value="CAD3"/>
    <property type="match status" value="1"/>
</dbReference>
<comment type="similarity">
    <text evidence="2 8">Belongs to the zinc-containing alcohol dehydrogenase family.</text>
</comment>
<name>A0A317SJJ4_9PEZI</name>
<dbReference type="EC" id="1.1.1.1" evidence="3"/>
<dbReference type="InterPro" id="IPR011032">
    <property type="entry name" value="GroES-like_sf"/>
</dbReference>
<dbReference type="FunFam" id="3.90.180.10:FF:000002">
    <property type="entry name" value="Alcohol dehydrogenase AdhP"/>
    <property type="match status" value="1"/>
</dbReference>
<dbReference type="InterPro" id="IPR002328">
    <property type="entry name" value="ADH_Zn_CS"/>
</dbReference>
<keyword evidence="5 8" id="KW-0862">Zinc</keyword>
<feature type="domain" description="Enoyl reductase (ER)" evidence="9">
    <location>
        <begin position="14"/>
        <end position="345"/>
    </location>
</feature>
<reference evidence="10 11" key="1">
    <citation type="submission" date="2018-03" db="EMBL/GenBank/DDBJ databases">
        <title>Genomes of Pezizomycetes fungi and the evolution of truffles.</title>
        <authorList>
            <person name="Murat C."/>
            <person name="Payen T."/>
            <person name="Noel B."/>
            <person name="Kuo A."/>
            <person name="Martin F.M."/>
        </authorList>
    </citation>
    <scope>NUCLEOTIDE SEQUENCE [LARGE SCALE GENOMIC DNA]</scope>
    <source>
        <strain evidence="10">091103-1</strain>
    </source>
</reference>
<dbReference type="Pfam" id="PF00107">
    <property type="entry name" value="ADH_zinc_N"/>
    <property type="match status" value="1"/>
</dbReference>
<keyword evidence="7" id="KW-0520">NAD</keyword>
<evidence type="ECO:0000256" key="4">
    <source>
        <dbReference type="ARBA" id="ARBA00022723"/>
    </source>
</evidence>
<evidence type="ECO:0000256" key="8">
    <source>
        <dbReference type="RuleBase" id="RU361277"/>
    </source>
</evidence>
<dbReference type="InterPro" id="IPR020843">
    <property type="entry name" value="ER"/>
</dbReference>
<dbReference type="SUPFAM" id="SSF50129">
    <property type="entry name" value="GroES-like"/>
    <property type="match status" value="1"/>
</dbReference>
<dbReference type="PANTHER" id="PTHR42940">
    <property type="entry name" value="ALCOHOL DEHYDROGENASE 1-RELATED"/>
    <property type="match status" value="1"/>
</dbReference>
<dbReference type="GO" id="GO:0008270">
    <property type="term" value="F:zinc ion binding"/>
    <property type="evidence" value="ECO:0007669"/>
    <property type="project" value="InterPro"/>
</dbReference>
<evidence type="ECO:0000256" key="7">
    <source>
        <dbReference type="ARBA" id="ARBA00023027"/>
    </source>
</evidence>